<evidence type="ECO:0000313" key="1">
    <source>
        <dbReference type="EnsemblPlants" id="TuG1812G0100001973.01.T01.cds353456"/>
    </source>
</evidence>
<organism evidence="1 2">
    <name type="scientific">Triticum urartu</name>
    <name type="common">Red wild einkorn</name>
    <name type="synonym">Crithodium urartu</name>
    <dbReference type="NCBI Taxonomy" id="4572"/>
    <lineage>
        <taxon>Eukaryota</taxon>
        <taxon>Viridiplantae</taxon>
        <taxon>Streptophyta</taxon>
        <taxon>Embryophyta</taxon>
        <taxon>Tracheophyta</taxon>
        <taxon>Spermatophyta</taxon>
        <taxon>Magnoliopsida</taxon>
        <taxon>Liliopsida</taxon>
        <taxon>Poales</taxon>
        <taxon>Poaceae</taxon>
        <taxon>BOP clade</taxon>
        <taxon>Pooideae</taxon>
        <taxon>Triticodae</taxon>
        <taxon>Triticeae</taxon>
        <taxon>Triticinae</taxon>
        <taxon>Triticum</taxon>
    </lineage>
</organism>
<reference evidence="1" key="3">
    <citation type="submission" date="2022-06" db="UniProtKB">
        <authorList>
            <consortium name="EnsemblPlants"/>
        </authorList>
    </citation>
    <scope>IDENTIFICATION</scope>
</reference>
<dbReference type="AlphaFoldDB" id="A0A8R7P671"/>
<name>A0A8R7P671_TRIUA</name>
<sequence>MPFRDLWIPRFPTSYFCSYKLQNRINYEINKYISLIPIGIGLGHYPEPCQSPIFKKQLTVFFRTRTTVKSSIDGPSSFPLLMQGKNLCSISTIRNPKYFFWSSDTQILTRDKGFAVPCLTAWPCCQI</sequence>
<evidence type="ECO:0000313" key="2">
    <source>
        <dbReference type="Proteomes" id="UP000015106"/>
    </source>
</evidence>
<reference evidence="2" key="1">
    <citation type="journal article" date="2013" name="Nature">
        <title>Draft genome of the wheat A-genome progenitor Triticum urartu.</title>
        <authorList>
            <person name="Ling H.Q."/>
            <person name="Zhao S."/>
            <person name="Liu D."/>
            <person name="Wang J."/>
            <person name="Sun H."/>
            <person name="Zhang C."/>
            <person name="Fan H."/>
            <person name="Li D."/>
            <person name="Dong L."/>
            <person name="Tao Y."/>
            <person name="Gao C."/>
            <person name="Wu H."/>
            <person name="Li Y."/>
            <person name="Cui Y."/>
            <person name="Guo X."/>
            <person name="Zheng S."/>
            <person name="Wang B."/>
            <person name="Yu K."/>
            <person name="Liang Q."/>
            <person name="Yang W."/>
            <person name="Lou X."/>
            <person name="Chen J."/>
            <person name="Feng M."/>
            <person name="Jian J."/>
            <person name="Zhang X."/>
            <person name="Luo G."/>
            <person name="Jiang Y."/>
            <person name="Liu J."/>
            <person name="Wang Z."/>
            <person name="Sha Y."/>
            <person name="Zhang B."/>
            <person name="Wu H."/>
            <person name="Tang D."/>
            <person name="Shen Q."/>
            <person name="Xue P."/>
            <person name="Zou S."/>
            <person name="Wang X."/>
            <person name="Liu X."/>
            <person name="Wang F."/>
            <person name="Yang Y."/>
            <person name="An X."/>
            <person name="Dong Z."/>
            <person name="Zhang K."/>
            <person name="Zhang X."/>
            <person name="Luo M.C."/>
            <person name="Dvorak J."/>
            <person name="Tong Y."/>
            <person name="Wang J."/>
            <person name="Yang H."/>
            <person name="Li Z."/>
            <person name="Wang D."/>
            <person name="Zhang A."/>
            <person name="Wang J."/>
        </authorList>
    </citation>
    <scope>NUCLEOTIDE SEQUENCE</scope>
    <source>
        <strain evidence="2">cv. G1812</strain>
    </source>
</reference>
<protein>
    <submittedName>
        <fullName evidence="1">Uncharacterized protein</fullName>
    </submittedName>
</protein>
<dbReference type="Proteomes" id="UP000015106">
    <property type="component" value="Chromosome 1"/>
</dbReference>
<accession>A0A8R7P671</accession>
<keyword evidence="2" id="KW-1185">Reference proteome</keyword>
<dbReference type="Gramene" id="TuG1812G0100001973.01.T01">
    <property type="protein sequence ID" value="TuG1812G0100001973.01.T01.cds353456"/>
    <property type="gene ID" value="TuG1812G0100001973.01"/>
</dbReference>
<dbReference type="EnsemblPlants" id="TuG1812G0100001973.01.T01">
    <property type="protein sequence ID" value="TuG1812G0100001973.01.T01.cds353456"/>
    <property type="gene ID" value="TuG1812G0100001973.01"/>
</dbReference>
<proteinExistence type="predicted"/>
<reference evidence="1" key="2">
    <citation type="submission" date="2018-03" db="EMBL/GenBank/DDBJ databases">
        <title>The Triticum urartu genome reveals the dynamic nature of wheat genome evolution.</title>
        <authorList>
            <person name="Ling H."/>
            <person name="Ma B."/>
            <person name="Shi X."/>
            <person name="Liu H."/>
            <person name="Dong L."/>
            <person name="Sun H."/>
            <person name="Cao Y."/>
            <person name="Gao Q."/>
            <person name="Zheng S."/>
            <person name="Li Y."/>
            <person name="Yu Y."/>
            <person name="Du H."/>
            <person name="Qi M."/>
            <person name="Li Y."/>
            <person name="Yu H."/>
            <person name="Cui Y."/>
            <person name="Wang N."/>
            <person name="Chen C."/>
            <person name="Wu H."/>
            <person name="Zhao Y."/>
            <person name="Zhang J."/>
            <person name="Li Y."/>
            <person name="Zhou W."/>
            <person name="Zhang B."/>
            <person name="Hu W."/>
            <person name="Eijk M."/>
            <person name="Tang J."/>
            <person name="Witsenboer H."/>
            <person name="Zhao S."/>
            <person name="Li Z."/>
            <person name="Zhang A."/>
            <person name="Wang D."/>
            <person name="Liang C."/>
        </authorList>
    </citation>
    <scope>NUCLEOTIDE SEQUENCE [LARGE SCALE GENOMIC DNA]</scope>
    <source>
        <strain evidence="1">cv. G1812</strain>
    </source>
</reference>